<evidence type="ECO:0000256" key="2">
    <source>
        <dbReference type="ARBA" id="ARBA00010135"/>
    </source>
</evidence>
<dbReference type="InterPro" id="IPR008942">
    <property type="entry name" value="ENTH_VHS"/>
</dbReference>
<dbReference type="InterPro" id="IPR013809">
    <property type="entry name" value="ENTH"/>
</dbReference>
<dbReference type="InterPro" id="IPR030224">
    <property type="entry name" value="Sla2_fam"/>
</dbReference>
<dbReference type="Pfam" id="PF01608">
    <property type="entry name" value="I_LWEQ"/>
    <property type="match status" value="1"/>
</dbReference>
<dbReference type="SUPFAM" id="SSF109885">
    <property type="entry name" value="I/LWEQ domain"/>
    <property type="match status" value="1"/>
</dbReference>
<dbReference type="PROSITE" id="PS50945">
    <property type="entry name" value="I_LWEQ"/>
    <property type="match status" value="1"/>
</dbReference>
<dbReference type="PANTHER" id="PTHR10407">
    <property type="entry name" value="HUNTINGTIN INTERACTING PROTEIN 1"/>
    <property type="match status" value="1"/>
</dbReference>
<dbReference type="Gene3D" id="1.20.1410.10">
    <property type="entry name" value="I/LWEQ domain"/>
    <property type="match status" value="1"/>
</dbReference>
<comment type="caution">
    <text evidence="8">The sequence shown here is derived from an EMBL/GenBank/DDBJ whole genome shotgun (WGS) entry which is preliminary data.</text>
</comment>
<evidence type="ECO:0000259" key="7">
    <source>
        <dbReference type="PROSITE" id="PS50945"/>
    </source>
</evidence>
<dbReference type="GO" id="GO:0035615">
    <property type="term" value="F:clathrin adaptor activity"/>
    <property type="evidence" value="ECO:0007669"/>
    <property type="project" value="TreeGrafter"/>
</dbReference>
<evidence type="ECO:0000256" key="3">
    <source>
        <dbReference type="ARBA" id="ARBA00022490"/>
    </source>
</evidence>
<dbReference type="PANTHER" id="PTHR10407:SF15">
    <property type="entry name" value="HUNTINGTIN INTERACTING PROTEIN 1"/>
    <property type="match status" value="1"/>
</dbReference>
<feature type="coiled-coil region" evidence="5">
    <location>
        <begin position="785"/>
        <end position="812"/>
    </location>
</feature>
<dbReference type="InterPro" id="IPR011417">
    <property type="entry name" value="ANTH_dom"/>
</dbReference>
<dbReference type="PROSITE" id="PS50942">
    <property type="entry name" value="ENTH"/>
    <property type="match status" value="1"/>
</dbReference>
<organism evidence="8 9">
    <name type="scientific">Fasciola hepatica</name>
    <name type="common">Liver fluke</name>
    <dbReference type="NCBI Taxonomy" id="6192"/>
    <lineage>
        <taxon>Eukaryota</taxon>
        <taxon>Metazoa</taxon>
        <taxon>Spiralia</taxon>
        <taxon>Lophotrochozoa</taxon>
        <taxon>Platyhelminthes</taxon>
        <taxon>Trematoda</taxon>
        <taxon>Digenea</taxon>
        <taxon>Plagiorchiida</taxon>
        <taxon>Echinostomata</taxon>
        <taxon>Echinostomatoidea</taxon>
        <taxon>Fasciolidae</taxon>
        <taxon>Fasciola</taxon>
    </lineage>
</organism>
<feature type="domain" description="ENTH" evidence="6">
    <location>
        <begin position="10"/>
        <end position="138"/>
    </location>
</feature>
<feature type="domain" description="I/LWEQ" evidence="7">
    <location>
        <begin position="783"/>
        <end position="1021"/>
    </location>
</feature>
<dbReference type="GO" id="GO:0032051">
    <property type="term" value="F:clathrin light chain binding"/>
    <property type="evidence" value="ECO:0007669"/>
    <property type="project" value="TreeGrafter"/>
</dbReference>
<dbReference type="GO" id="GO:0030136">
    <property type="term" value="C:clathrin-coated vesicle"/>
    <property type="evidence" value="ECO:0007669"/>
    <property type="project" value="TreeGrafter"/>
</dbReference>
<accession>A0A4E0R984</accession>
<evidence type="ECO:0000259" key="6">
    <source>
        <dbReference type="PROSITE" id="PS50942"/>
    </source>
</evidence>
<evidence type="ECO:0000256" key="1">
    <source>
        <dbReference type="ARBA" id="ARBA00004496"/>
    </source>
</evidence>
<protein>
    <submittedName>
        <fullName evidence="8">Huntington inteteracting protein</fullName>
    </submittedName>
</protein>
<proteinExistence type="inferred from homology"/>
<dbReference type="SUPFAM" id="SSF48464">
    <property type="entry name" value="ENTH/VHS domain"/>
    <property type="match status" value="1"/>
</dbReference>
<keyword evidence="4" id="KW-0009">Actin-binding</keyword>
<dbReference type="GO" id="GO:0006897">
    <property type="term" value="P:endocytosis"/>
    <property type="evidence" value="ECO:0007669"/>
    <property type="project" value="InterPro"/>
</dbReference>
<dbReference type="EMBL" id="JXXN02002044">
    <property type="protein sequence ID" value="THD23616.1"/>
    <property type="molecule type" value="Genomic_DNA"/>
</dbReference>
<dbReference type="InterPro" id="IPR002558">
    <property type="entry name" value="ILWEQ_dom"/>
</dbReference>
<evidence type="ECO:0000313" key="8">
    <source>
        <dbReference type="EMBL" id="THD23616.1"/>
    </source>
</evidence>
<dbReference type="Gene3D" id="1.25.40.90">
    <property type="match status" value="1"/>
</dbReference>
<dbReference type="GO" id="GO:0051015">
    <property type="term" value="F:actin filament binding"/>
    <property type="evidence" value="ECO:0007669"/>
    <property type="project" value="TreeGrafter"/>
</dbReference>
<feature type="coiled-coil region" evidence="5">
    <location>
        <begin position="541"/>
        <end position="617"/>
    </location>
</feature>
<gene>
    <name evidence="8" type="ORF">D915_005337</name>
</gene>
<dbReference type="GO" id="GO:0030864">
    <property type="term" value="C:cortical actin cytoskeleton"/>
    <property type="evidence" value="ECO:0007669"/>
    <property type="project" value="TreeGrafter"/>
</dbReference>
<feature type="coiled-coil region" evidence="5">
    <location>
        <begin position="388"/>
        <end position="475"/>
    </location>
</feature>
<dbReference type="GO" id="GO:0080025">
    <property type="term" value="F:phosphatidylinositol-3,5-bisphosphate binding"/>
    <property type="evidence" value="ECO:0007669"/>
    <property type="project" value="TreeGrafter"/>
</dbReference>
<dbReference type="GO" id="GO:0043325">
    <property type="term" value="F:phosphatidylinositol-3,4-bisphosphate binding"/>
    <property type="evidence" value="ECO:0007669"/>
    <property type="project" value="TreeGrafter"/>
</dbReference>
<dbReference type="GO" id="GO:0048268">
    <property type="term" value="P:clathrin coat assembly"/>
    <property type="evidence" value="ECO:0007669"/>
    <property type="project" value="TreeGrafter"/>
</dbReference>
<dbReference type="SMART" id="SM00273">
    <property type="entry name" value="ENTH"/>
    <property type="match status" value="1"/>
</dbReference>
<evidence type="ECO:0000256" key="4">
    <source>
        <dbReference type="ARBA" id="ARBA00023203"/>
    </source>
</evidence>
<keyword evidence="9" id="KW-1185">Reference proteome</keyword>
<reference evidence="8" key="1">
    <citation type="submission" date="2019-03" db="EMBL/GenBank/DDBJ databases">
        <title>Improved annotation for the trematode Fasciola hepatica.</title>
        <authorList>
            <person name="Choi Y.-J."/>
            <person name="Martin J."/>
            <person name="Mitreva M."/>
        </authorList>
    </citation>
    <scope>NUCLEOTIDE SEQUENCE [LARGE SCALE GENOMIC DNA]</scope>
</reference>
<evidence type="ECO:0000313" key="9">
    <source>
        <dbReference type="Proteomes" id="UP000230066"/>
    </source>
</evidence>
<name>A0A4E0R984_FASHE</name>
<comment type="similarity">
    <text evidence="2">Belongs to the SLA2 family.</text>
</comment>
<dbReference type="InterPro" id="IPR035964">
    <property type="entry name" value="I/LWEQ_dom_sf"/>
</dbReference>
<comment type="subcellular location">
    <subcellularLocation>
        <location evidence="1">Cytoplasm</location>
    </subcellularLocation>
</comment>
<dbReference type="GO" id="GO:0007015">
    <property type="term" value="P:actin filament organization"/>
    <property type="evidence" value="ECO:0007669"/>
    <property type="project" value="TreeGrafter"/>
</dbReference>
<dbReference type="Pfam" id="PF07651">
    <property type="entry name" value="ANTH"/>
    <property type="match status" value="1"/>
</dbReference>
<dbReference type="SMART" id="SM00307">
    <property type="entry name" value="ILWEQ"/>
    <property type="match status" value="1"/>
</dbReference>
<dbReference type="AlphaFoldDB" id="A0A4E0R984"/>
<keyword evidence="5" id="KW-0175">Coiled coil</keyword>
<evidence type="ECO:0000256" key="5">
    <source>
        <dbReference type="SAM" id="Coils"/>
    </source>
</evidence>
<dbReference type="Proteomes" id="UP000230066">
    <property type="component" value="Unassembled WGS sequence"/>
</dbReference>
<sequence length="1032" mass="116880">MIRGRKSNAGAESAWKQQVVHVQKAINEKEMPPKKKHVRAIILATFDEYSSKFFYETALKLPVFSNPVVCWKLLYLIHKLIREGHPECIPDCLRHASKIALVKSAWDSCTNTYGYPLENYFKFITTRLRLHRKYGILPGNLELQPRDLSTALTTAPDHLFTFCVDLMDMLEEVLAFQEVILDSFGGAPFVAFSQVGQCRLAPVLLCIQDGAALYDLMVHVMFKLHDVLDNSMLLGHRQRFDELHQSLSKFFELVSRMQQLKSFVDIPTLSPNAPNFLIQSELDEHQALRVTVYDAEVLTSGDESIIVPLEDVSSVIQTASPQTKLVPTTPSDSMELVPADNALQTMVPANGNSPTKQSVHETPVPITNGERGNADALDSTSLQVYFDNHEFLIEVELLKSEIQRIKRENQDHSNALLERIRTLEDEIKDVVQDKSAQEEQREELENRLRQKVTEVEAAELKFNKLKDVYTSLREEHVSVLKNITIMQQQCVAERHKNAELTKQIESLTTQVAHIDHTRVMLSDHAGSICSENKLNADKTHLVDLQHANKELETTIQSLTQIRDQLKEKLSLAEQRILSLEGRNLHTEKTIYEDEEQLFELNNTLKTARERCMRLEAQVSELPQVAMSNAYKAYLSSVCRRASSLLEELLTHFTDSELLVMHRTSPEFLLRCAQNSHAKLMQIRTILRDKTIFDSGNAELPLMVSELSVRFYETLFHCKVLRQFAPDFLEFPDPDKMCHELIGFFQRLGTDRTDVVSDSRIGSVCHATERLMGAVEQFQRLRDSGQSDEQQIADQLEQEMNAAANAIRTAEEKFKELFTRPVGSLSEDQLRVKHIFNYCSALMIAVGRLVEAANDVQKELKEQNCSNVSEFYKQYSRWTQGFLSASKSVGACANVLVEVADIVAGGDAGSLGRMIVVAQEVAVSTTHLFVASRIKVDPKSANFSALKKASREVTEATGTLVASVKAAIDTHEAEELDFSCLTLTQAKRMEMETQVHVLQLESELVTERRRLAQLRRENYQDSADVEFVQKKPA</sequence>
<keyword evidence="3" id="KW-0963">Cytoplasm</keyword>